<dbReference type="EMBL" id="BMZS01000004">
    <property type="protein sequence ID" value="GHD49826.1"/>
    <property type="molecule type" value="Genomic_DNA"/>
</dbReference>
<dbReference type="InterPro" id="IPR021473">
    <property type="entry name" value="DUF3126"/>
</dbReference>
<dbReference type="AlphaFoldDB" id="A0A918XSJ0"/>
<comment type="caution">
    <text evidence="1">The sequence shown here is derived from an EMBL/GenBank/DDBJ whole genome shotgun (WGS) entry which is preliminary data.</text>
</comment>
<reference evidence="1" key="2">
    <citation type="submission" date="2020-09" db="EMBL/GenBank/DDBJ databases">
        <authorList>
            <person name="Sun Q."/>
            <person name="Kim S."/>
        </authorList>
    </citation>
    <scope>NUCLEOTIDE SEQUENCE</scope>
    <source>
        <strain evidence="1">KCTC 42651</strain>
    </source>
</reference>
<evidence type="ECO:0008006" key="3">
    <source>
        <dbReference type="Google" id="ProtNLM"/>
    </source>
</evidence>
<keyword evidence="2" id="KW-1185">Reference proteome</keyword>
<name>A0A918XSJ0_9PROT</name>
<sequence>MTPNDIAQVQNYLRRRFSNPRIGLVRRGKKTDSVEVMLEDEFIGVIYKDVEEGETCFHFQMTILDIDLEDV</sequence>
<gene>
    <name evidence="1" type="ORF">GCM10017083_22630</name>
</gene>
<dbReference type="RefSeq" id="WP_189989429.1">
    <property type="nucleotide sequence ID" value="NZ_BMZS01000004.1"/>
</dbReference>
<evidence type="ECO:0000313" key="1">
    <source>
        <dbReference type="EMBL" id="GHD49826.1"/>
    </source>
</evidence>
<evidence type="ECO:0000313" key="2">
    <source>
        <dbReference type="Proteomes" id="UP000630353"/>
    </source>
</evidence>
<accession>A0A918XSJ0</accession>
<proteinExistence type="predicted"/>
<dbReference type="Pfam" id="PF11324">
    <property type="entry name" value="DUF3126"/>
    <property type="match status" value="1"/>
</dbReference>
<organism evidence="1 2">
    <name type="scientific">Thalassobaculum fulvum</name>
    <dbReference type="NCBI Taxonomy" id="1633335"/>
    <lineage>
        <taxon>Bacteria</taxon>
        <taxon>Pseudomonadati</taxon>
        <taxon>Pseudomonadota</taxon>
        <taxon>Alphaproteobacteria</taxon>
        <taxon>Rhodospirillales</taxon>
        <taxon>Thalassobaculaceae</taxon>
        <taxon>Thalassobaculum</taxon>
    </lineage>
</organism>
<reference evidence="1" key="1">
    <citation type="journal article" date="2014" name="Int. J. Syst. Evol. Microbiol.">
        <title>Complete genome sequence of Corynebacterium casei LMG S-19264T (=DSM 44701T), isolated from a smear-ripened cheese.</title>
        <authorList>
            <consortium name="US DOE Joint Genome Institute (JGI-PGF)"/>
            <person name="Walter F."/>
            <person name="Albersmeier A."/>
            <person name="Kalinowski J."/>
            <person name="Ruckert C."/>
        </authorList>
    </citation>
    <scope>NUCLEOTIDE SEQUENCE</scope>
    <source>
        <strain evidence="1">KCTC 42651</strain>
    </source>
</reference>
<protein>
    <recommendedName>
        <fullName evidence="3">DUF3126 family protein</fullName>
    </recommendedName>
</protein>
<dbReference type="Proteomes" id="UP000630353">
    <property type="component" value="Unassembled WGS sequence"/>
</dbReference>